<keyword evidence="5" id="KW-0325">Glycoprotein</keyword>
<evidence type="ECO:0000259" key="7">
    <source>
        <dbReference type="Pfam" id="PF00703"/>
    </source>
</evidence>
<dbReference type="AlphaFoldDB" id="A0A916SID7"/>
<dbReference type="PANTHER" id="PTHR43730">
    <property type="entry name" value="BETA-MANNOSIDASE"/>
    <property type="match status" value="1"/>
</dbReference>
<accession>A0A916SID7</accession>
<evidence type="ECO:0000259" key="8">
    <source>
        <dbReference type="Pfam" id="PF17753"/>
    </source>
</evidence>
<dbReference type="FunFam" id="3.20.20.80:FF:000050">
    <property type="entry name" value="Beta-mannosidase B"/>
    <property type="match status" value="1"/>
</dbReference>
<dbReference type="InterPro" id="IPR054593">
    <property type="entry name" value="Beta-mannosidase-like_N2"/>
</dbReference>
<dbReference type="Gene3D" id="2.60.40.10">
    <property type="entry name" value="Immunoglobulins"/>
    <property type="match status" value="2"/>
</dbReference>
<evidence type="ECO:0000313" key="11">
    <source>
        <dbReference type="Proteomes" id="UP000646478"/>
    </source>
</evidence>
<protein>
    <recommendedName>
        <fullName evidence="3">beta-mannosidase</fullName>
        <ecNumber evidence="3">3.2.1.25</ecNumber>
    </recommendedName>
</protein>
<evidence type="ECO:0000256" key="5">
    <source>
        <dbReference type="ARBA" id="ARBA00023180"/>
    </source>
</evidence>
<dbReference type="EC" id="3.2.1.25" evidence="3"/>
<dbReference type="Gene3D" id="2.60.120.260">
    <property type="entry name" value="Galactose-binding domain-like"/>
    <property type="match status" value="1"/>
</dbReference>
<dbReference type="Proteomes" id="UP000646478">
    <property type="component" value="Unassembled WGS sequence"/>
</dbReference>
<evidence type="ECO:0000256" key="6">
    <source>
        <dbReference type="ARBA" id="ARBA00023295"/>
    </source>
</evidence>
<evidence type="ECO:0000256" key="2">
    <source>
        <dbReference type="ARBA" id="ARBA00007401"/>
    </source>
</evidence>
<dbReference type="Pfam" id="PF17753">
    <property type="entry name" value="Ig_mannosidase"/>
    <property type="match status" value="1"/>
</dbReference>
<dbReference type="Pfam" id="PF00703">
    <property type="entry name" value="Glyco_hydro_2"/>
    <property type="match status" value="1"/>
</dbReference>
<feature type="domain" description="Glycoside hydrolase family 2 immunoglobulin-like beta-sandwich" evidence="7">
    <location>
        <begin position="203"/>
        <end position="290"/>
    </location>
</feature>
<name>A0A916SID7_9HYPH</name>
<evidence type="ECO:0000256" key="3">
    <source>
        <dbReference type="ARBA" id="ARBA00012754"/>
    </source>
</evidence>
<evidence type="ECO:0000256" key="4">
    <source>
        <dbReference type="ARBA" id="ARBA00022801"/>
    </source>
</evidence>
<keyword evidence="11" id="KW-1185">Reference proteome</keyword>
<proteinExistence type="inferred from homology"/>
<evidence type="ECO:0000259" key="9">
    <source>
        <dbReference type="Pfam" id="PF22666"/>
    </source>
</evidence>
<comment type="similarity">
    <text evidence="2">Belongs to the glycosyl hydrolase 2 family.</text>
</comment>
<dbReference type="InterPro" id="IPR050887">
    <property type="entry name" value="Beta-mannosidase_GH2"/>
</dbReference>
<dbReference type="EMBL" id="BMHH01000014">
    <property type="protein sequence ID" value="GGB01700.1"/>
    <property type="molecule type" value="Genomic_DNA"/>
</dbReference>
<dbReference type="SUPFAM" id="SSF51445">
    <property type="entry name" value="(Trans)glycosidases"/>
    <property type="match status" value="1"/>
</dbReference>
<dbReference type="InterPro" id="IPR013783">
    <property type="entry name" value="Ig-like_fold"/>
</dbReference>
<dbReference type="InterPro" id="IPR008979">
    <property type="entry name" value="Galactose-bd-like_sf"/>
</dbReference>
<dbReference type="Gene3D" id="3.20.20.80">
    <property type="entry name" value="Glycosidases"/>
    <property type="match status" value="1"/>
</dbReference>
<organism evidence="10 11">
    <name type="scientific">Brucella endophytica</name>
    <dbReference type="NCBI Taxonomy" id="1963359"/>
    <lineage>
        <taxon>Bacteria</taxon>
        <taxon>Pseudomonadati</taxon>
        <taxon>Pseudomonadota</taxon>
        <taxon>Alphaproteobacteria</taxon>
        <taxon>Hyphomicrobiales</taxon>
        <taxon>Brucellaceae</taxon>
        <taxon>Brucella/Ochrobactrum group</taxon>
        <taxon>Brucella</taxon>
    </lineage>
</organism>
<reference evidence="10" key="1">
    <citation type="journal article" date="2014" name="Int. J. Syst. Evol. Microbiol.">
        <title>Complete genome sequence of Corynebacterium casei LMG S-19264T (=DSM 44701T), isolated from a smear-ripened cheese.</title>
        <authorList>
            <consortium name="US DOE Joint Genome Institute (JGI-PGF)"/>
            <person name="Walter F."/>
            <person name="Albersmeier A."/>
            <person name="Kalinowski J."/>
            <person name="Ruckert C."/>
        </authorList>
    </citation>
    <scope>NUCLEOTIDE SEQUENCE</scope>
    <source>
        <strain evidence="10">CGMCC 1.15082</strain>
    </source>
</reference>
<feature type="domain" description="Beta-mannosidase Ig-fold" evidence="8">
    <location>
        <begin position="743"/>
        <end position="820"/>
    </location>
</feature>
<dbReference type="InterPro" id="IPR006102">
    <property type="entry name" value="Ig-like_GH2"/>
</dbReference>
<comment type="catalytic activity">
    <reaction evidence="1">
        <text>Hydrolysis of terminal, non-reducing beta-D-mannose residues in beta-D-mannosides.</text>
        <dbReference type="EC" id="3.2.1.25"/>
    </reaction>
</comment>
<evidence type="ECO:0000313" key="10">
    <source>
        <dbReference type="EMBL" id="GGB01700.1"/>
    </source>
</evidence>
<dbReference type="GO" id="GO:0004567">
    <property type="term" value="F:beta-mannosidase activity"/>
    <property type="evidence" value="ECO:0007669"/>
    <property type="project" value="UniProtKB-EC"/>
</dbReference>
<dbReference type="SUPFAM" id="SSF49303">
    <property type="entry name" value="beta-Galactosidase/glucuronidase domain"/>
    <property type="match status" value="2"/>
</dbReference>
<dbReference type="Pfam" id="PF22666">
    <property type="entry name" value="Glyco_hydro_2_N2"/>
    <property type="match status" value="1"/>
</dbReference>
<evidence type="ECO:0000256" key="1">
    <source>
        <dbReference type="ARBA" id="ARBA00000829"/>
    </source>
</evidence>
<dbReference type="InterPro" id="IPR017853">
    <property type="entry name" value="GH"/>
</dbReference>
<keyword evidence="4" id="KW-0378">Hydrolase</keyword>
<dbReference type="PANTHER" id="PTHR43730:SF1">
    <property type="entry name" value="BETA-MANNOSIDASE"/>
    <property type="match status" value="1"/>
</dbReference>
<dbReference type="GO" id="GO:0006516">
    <property type="term" value="P:glycoprotein catabolic process"/>
    <property type="evidence" value="ECO:0007669"/>
    <property type="project" value="TreeGrafter"/>
</dbReference>
<feature type="domain" description="Beta-mannosidase-like galactose-binding" evidence="9">
    <location>
        <begin position="22"/>
        <end position="191"/>
    </location>
</feature>
<reference evidence="10" key="2">
    <citation type="submission" date="2020-09" db="EMBL/GenBank/DDBJ databases">
        <authorList>
            <person name="Sun Q."/>
            <person name="Zhou Y."/>
        </authorList>
    </citation>
    <scope>NUCLEOTIDE SEQUENCE</scope>
    <source>
        <strain evidence="10">CGMCC 1.15082</strain>
    </source>
</reference>
<dbReference type="SUPFAM" id="SSF49785">
    <property type="entry name" value="Galactose-binding domain-like"/>
    <property type="match status" value="1"/>
</dbReference>
<keyword evidence="6" id="KW-0326">Glycosidase</keyword>
<dbReference type="InterPro" id="IPR041625">
    <property type="entry name" value="Beta-mannosidase_Ig"/>
</dbReference>
<sequence length="826" mass="92590">MIIVNIPAHPNAKNTIDLAGEWRLRDASGRHGLSMALPGDAISALHAAGAIPDPYFGRNEYDLRWIAEEDWLVSRTFEILADAPLDEWVLDLDYLDTVAEVRINGKTVLEAANSFRRFRVDVSHALQPGENRIEILFRSNVRAGQALQEAQPFYVPYHAGNSPIPNGNMLRKVQCHFGWDWNIALAPFGLYGAIRLERVENFRIARVEVQQHHEDGAVRLAVEIEVDARRGETIPYVITFDGQAMSGHLDGSPGTNCLSETFTIHEPKLWWPAGSGAQQLYPLKIHLGGLTETRRIGLCRIELVTEPDEAGHRFLFRVNGREIFCRGANWIPQDALPSRINPQATRDLLQSAVDANMNMIRVWGGGLYEPDWFYDLCDELGLMVWQDFMFACNLYPFTPEFLAEVDEEVRYQAARLSHHACIALWCGDNELIGALNWFEESRKNRDRYLVSYDRLNRTIESALKETLPDAIWWPSSPSPGPMSFGDAWHDDSSGDMHFWSVWHEGKSFHEYRNINPRFCSEFGFQSFPSMSVIRSFAGDDDLNIASPVMEAHQKNAGGNARIAETMFRYFRFPEGFENFVYLSQIQQGLAIRTAVEYWRSLKPHCMGALYWQLNDTWPVASWSSLDYGGGWKALHYMARRFFAPVTISAIPDPDGREVVFHAVNDTAQPVDLDLEILALDMAGRATPLQRAHQTVPTDRAVDIARVALDAIPEGAILFYRWSASDGNAGSDHFAPVPYKALALENPGINISVTPIGEGLLISLEASALALFVMLECEAQGRFSDNALTLYPGHGATVSFTASPEEAAKAAATLVVRDLKSSSSKRT</sequence>
<comment type="caution">
    <text evidence="10">The sequence shown here is derived from an EMBL/GenBank/DDBJ whole genome shotgun (WGS) entry which is preliminary data.</text>
</comment>
<gene>
    <name evidence="10" type="primary">manB</name>
    <name evidence="10" type="ORF">GCM10011491_32320</name>
</gene>
<dbReference type="GO" id="GO:0005975">
    <property type="term" value="P:carbohydrate metabolic process"/>
    <property type="evidence" value="ECO:0007669"/>
    <property type="project" value="InterPro"/>
</dbReference>
<dbReference type="InterPro" id="IPR036156">
    <property type="entry name" value="Beta-gal/glucu_dom_sf"/>
</dbReference>